<dbReference type="AlphaFoldDB" id="A0A7Y7PT10"/>
<proteinExistence type="predicted"/>
<name>A0A7Y7PT10_9BACT</name>
<protein>
    <submittedName>
        <fullName evidence="1">Uncharacterized protein</fullName>
    </submittedName>
</protein>
<evidence type="ECO:0000313" key="1">
    <source>
        <dbReference type="EMBL" id="NVO33476.1"/>
    </source>
</evidence>
<gene>
    <name evidence="1" type="ORF">HW554_19930</name>
</gene>
<accession>A0A7Y7PT10</accession>
<comment type="caution">
    <text evidence="1">The sequence shown here is derived from an EMBL/GenBank/DDBJ whole genome shotgun (WGS) entry which is preliminary data.</text>
</comment>
<organism evidence="1 2">
    <name type="scientific">Hymenobacter lapidiphilus</name>
    <dbReference type="NCBI Taxonomy" id="2608003"/>
    <lineage>
        <taxon>Bacteria</taxon>
        <taxon>Pseudomonadati</taxon>
        <taxon>Bacteroidota</taxon>
        <taxon>Cytophagia</taxon>
        <taxon>Cytophagales</taxon>
        <taxon>Hymenobacteraceae</taxon>
        <taxon>Hymenobacter</taxon>
    </lineage>
</organism>
<sequence>MSLKTTNLSGVRSFVSNWHQRNLAVLDTNDLERILKTASHLPALADSFNAMALVRRANAELARRQQALAPPVALAFASPVAIEAPTRPRLIAYVGRGAYEASKPQPQA</sequence>
<dbReference type="EMBL" id="JABKAU010000075">
    <property type="protein sequence ID" value="NVO33476.1"/>
    <property type="molecule type" value="Genomic_DNA"/>
</dbReference>
<dbReference type="Proteomes" id="UP000565521">
    <property type="component" value="Unassembled WGS sequence"/>
</dbReference>
<reference evidence="1 2" key="1">
    <citation type="submission" date="2020-05" db="EMBL/GenBank/DDBJ databases">
        <title>Hymenobacter terrestris sp. nov. and Hymenobacter lapidiphilus sp. nov., isolated from regoliths in Antarctica.</title>
        <authorList>
            <person name="Sedlacek I."/>
            <person name="Pantucek R."/>
            <person name="Zeman M."/>
            <person name="Holochova P."/>
            <person name="Kralova S."/>
            <person name="Stankova E."/>
            <person name="Sedo O."/>
            <person name="Micenkova L."/>
            <person name="Svec P."/>
            <person name="Gupta V."/>
            <person name="Sood U."/>
            <person name="Korpole U.S."/>
            <person name="Lal R."/>
        </authorList>
    </citation>
    <scope>NUCLEOTIDE SEQUENCE [LARGE SCALE GENOMIC DNA]</scope>
    <source>
        <strain evidence="1 2">P5342</strain>
    </source>
</reference>
<dbReference type="RefSeq" id="WP_176910282.1">
    <property type="nucleotide sequence ID" value="NZ_JABKAU010000075.1"/>
</dbReference>
<evidence type="ECO:0000313" key="2">
    <source>
        <dbReference type="Proteomes" id="UP000565521"/>
    </source>
</evidence>
<keyword evidence="2" id="KW-1185">Reference proteome</keyword>